<feature type="non-terminal residue" evidence="1">
    <location>
        <position position="60"/>
    </location>
</feature>
<sequence length="60" mass="6732">MHSSIVRSGDLGEIGQIFTILTIEEIEADAIESRPRKRFPTRSLGKTGVTFDFLLVHESE</sequence>
<gene>
    <name evidence="1" type="ORF">PMAYCL1PPCAC_27472</name>
</gene>
<proteinExistence type="predicted"/>
<protein>
    <submittedName>
        <fullName evidence="1">Uncharacterized protein</fullName>
    </submittedName>
</protein>
<evidence type="ECO:0000313" key="2">
    <source>
        <dbReference type="Proteomes" id="UP001328107"/>
    </source>
</evidence>
<dbReference type="AlphaFoldDB" id="A0AAN5D7R9"/>
<name>A0AAN5D7R9_9BILA</name>
<organism evidence="1 2">
    <name type="scientific">Pristionchus mayeri</name>
    <dbReference type="NCBI Taxonomy" id="1317129"/>
    <lineage>
        <taxon>Eukaryota</taxon>
        <taxon>Metazoa</taxon>
        <taxon>Ecdysozoa</taxon>
        <taxon>Nematoda</taxon>
        <taxon>Chromadorea</taxon>
        <taxon>Rhabditida</taxon>
        <taxon>Rhabditina</taxon>
        <taxon>Diplogasteromorpha</taxon>
        <taxon>Diplogasteroidea</taxon>
        <taxon>Neodiplogasteridae</taxon>
        <taxon>Pristionchus</taxon>
    </lineage>
</organism>
<evidence type="ECO:0000313" key="1">
    <source>
        <dbReference type="EMBL" id="GMR57277.1"/>
    </source>
</evidence>
<dbReference type="Proteomes" id="UP001328107">
    <property type="component" value="Unassembled WGS sequence"/>
</dbReference>
<accession>A0AAN5D7R9</accession>
<reference evidence="2" key="1">
    <citation type="submission" date="2022-10" db="EMBL/GenBank/DDBJ databases">
        <title>Genome assembly of Pristionchus species.</title>
        <authorList>
            <person name="Yoshida K."/>
            <person name="Sommer R.J."/>
        </authorList>
    </citation>
    <scope>NUCLEOTIDE SEQUENCE [LARGE SCALE GENOMIC DNA]</scope>
    <source>
        <strain evidence="2">RS5460</strain>
    </source>
</reference>
<dbReference type="EMBL" id="BTRK01000006">
    <property type="protein sequence ID" value="GMR57277.1"/>
    <property type="molecule type" value="Genomic_DNA"/>
</dbReference>
<keyword evidence="2" id="KW-1185">Reference proteome</keyword>
<comment type="caution">
    <text evidence="1">The sequence shown here is derived from an EMBL/GenBank/DDBJ whole genome shotgun (WGS) entry which is preliminary data.</text>
</comment>